<dbReference type="AlphaFoldDB" id="A0A9D4MFF0"/>
<proteinExistence type="predicted"/>
<evidence type="ECO:0000313" key="1">
    <source>
        <dbReference type="EMBL" id="KAH3875573.1"/>
    </source>
</evidence>
<sequence length="64" mass="7329">MTWLGYRPEIRQVRRKAYKELGRLQTAMARGPETFMIEGSKAEGLTSFLESDIDSLHVLNDVIC</sequence>
<reference evidence="1" key="2">
    <citation type="submission" date="2020-11" db="EMBL/GenBank/DDBJ databases">
        <authorList>
            <person name="McCartney M.A."/>
            <person name="Auch B."/>
            <person name="Kono T."/>
            <person name="Mallez S."/>
            <person name="Becker A."/>
            <person name="Gohl D.M."/>
            <person name="Silverstein K.A.T."/>
            <person name="Koren S."/>
            <person name="Bechman K.B."/>
            <person name="Herman A."/>
            <person name="Abrahante J.E."/>
            <person name="Garbe J."/>
        </authorList>
    </citation>
    <scope>NUCLEOTIDE SEQUENCE</scope>
    <source>
        <strain evidence="1">Duluth1</strain>
        <tissue evidence="1">Whole animal</tissue>
    </source>
</reference>
<reference evidence="1" key="1">
    <citation type="journal article" date="2019" name="bioRxiv">
        <title>The Genome of the Zebra Mussel, Dreissena polymorpha: A Resource for Invasive Species Research.</title>
        <authorList>
            <person name="McCartney M.A."/>
            <person name="Auch B."/>
            <person name="Kono T."/>
            <person name="Mallez S."/>
            <person name="Zhang Y."/>
            <person name="Obille A."/>
            <person name="Becker A."/>
            <person name="Abrahante J.E."/>
            <person name="Garbe J."/>
            <person name="Badalamenti J.P."/>
            <person name="Herman A."/>
            <person name="Mangelson H."/>
            <person name="Liachko I."/>
            <person name="Sullivan S."/>
            <person name="Sone E.D."/>
            <person name="Koren S."/>
            <person name="Silverstein K.A.T."/>
            <person name="Beckman K.B."/>
            <person name="Gohl D.M."/>
        </authorList>
    </citation>
    <scope>NUCLEOTIDE SEQUENCE</scope>
    <source>
        <strain evidence="1">Duluth1</strain>
        <tissue evidence="1">Whole animal</tissue>
    </source>
</reference>
<dbReference type="Proteomes" id="UP000828390">
    <property type="component" value="Unassembled WGS sequence"/>
</dbReference>
<name>A0A9D4MFF0_DREPO</name>
<keyword evidence="2" id="KW-1185">Reference proteome</keyword>
<accession>A0A9D4MFF0</accession>
<dbReference type="EMBL" id="JAIWYP010000002">
    <property type="protein sequence ID" value="KAH3875573.1"/>
    <property type="molecule type" value="Genomic_DNA"/>
</dbReference>
<comment type="caution">
    <text evidence="1">The sequence shown here is derived from an EMBL/GenBank/DDBJ whole genome shotgun (WGS) entry which is preliminary data.</text>
</comment>
<organism evidence="1 2">
    <name type="scientific">Dreissena polymorpha</name>
    <name type="common">Zebra mussel</name>
    <name type="synonym">Mytilus polymorpha</name>
    <dbReference type="NCBI Taxonomy" id="45954"/>
    <lineage>
        <taxon>Eukaryota</taxon>
        <taxon>Metazoa</taxon>
        <taxon>Spiralia</taxon>
        <taxon>Lophotrochozoa</taxon>
        <taxon>Mollusca</taxon>
        <taxon>Bivalvia</taxon>
        <taxon>Autobranchia</taxon>
        <taxon>Heteroconchia</taxon>
        <taxon>Euheterodonta</taxon>
        <taxon>Imparidentia</taxon>
        <taxon>Neoheterodontei</taxon>
        <taxon>Myida</taxon>
        <taxon>Dreissenoidea</taxon>
        <taxon>Dreissenidae</taxon>
        <taxon>Dreissena</taxon>
    </lineage>
</organism>
<gene>
    <name evidence="1" type="ORF">DPMN_038842</name>
</gene>
<evidence type="ECO:0000313" key="2">
    <source>
        <dbReference type="Proteomes" id="UP000828390"/>
    </source>
</evidence>
<protein>
    <submittedName>
        <fullName evidence="1">Uncharacterized protein</fullName>
    </submittedName>
</protein>